<evidence type="ECO:0000313" key="5">
    <source>
        <dbReference type="EMBL" id="RCG32875.1"/>
    </source>
</evidence>
<evidence type="ECO:0000256" key="3">
    <source>
        <dbReference type="ARBA" id="ARBA00022747"/>
    </source>
</evidence>
<comment type="caution">
    <text evidence="5">The sequence shown here is derived from an EMBL/GenBank/DDBJ whole genome shotgun (WGS) entry which is preliminary data.</text>
</comment>
<dbReference type="GO" id="GO:0009007">
    <property type="term" value="F:site-specific DNA-methyltransferase (adenine-specific) activity"/>
    <property type="evidence" value="ECO:0007669"/>
    <property type="project" value="UniProtKB-EC"/>
</dbReference>
<dbReference type="PANTHER" id="PTHR33841:SF4">
    <property type="entry name" value="RESTRICTION MODIFICATION SYSTEM DNA SPECIFICITY DOMAIN"/>
    <property type="match status" value="1"/>
</dbReference>
<gene>
    <name evidence="5" type="ORF">DQ384_04420</name>
</gene>
<keyword evidence="2 5" id="KW-0808">Transferase</keyword>
<proteinExistence type="predicted"/>
<dbReference type="InterPro" id="IPR003356">
    <property type="entry name" value="DNA_methylase_A-5"/>
</dbReference>
<reference evidence="5 6" key="1">
    <citation type="submission" date="2018-06" db="EMBL/GenBank/DDBJ databases">
        <title>Sphaerisporangium craniellae sp. nov., isolated from a marine sponge in the South China Sea.</title>
        <authorList>
            <person name="Li L."/>
        </authorList>
    </citation>
    <scope>NUCLEOTIDE SEQUENCE [LARGE SCALE GENOMIC DNA]</scope>
    <source>
        <strain evidence="5 6">CCTCC AA 208026</strain>
    </source>
</reference>
<protein>
    <submittedName>
        <fullName evidence="5">SAM-dependent DNA methyltransferase</fullName>
    </submittedName>
</protein>
<dbReference type="PROSITE" id="PS00092">
    <property type="entry name" value="N6_MTASE"/>
    <property type="match status" value="1"/>
</dbReference>
<name>A0A367FTF7_9ACTN</name>
<keyword evidence="1 5" id="KW-0489">Methyltransferase</keyword>
<dbReference type="Gene3D" id="3.40.50.150">
    <property type="entry name" value="Vaccinia Virus protein VP39"/>
    <property type="match status" value="1"/>
</dbReference>
<dbReference type="PRINTS" id="PR00507">
    <property type="entry name" value="N12N6MTFRASE"/>
</dbReference>
<keyword evidence="3" id="KW-0680">Restriction system</keyword>
<dbReference type="Proteomes" id="UP000253094">
    <property type="component" value="Unassembled WGS sequence"/>
</dbReference>
<keyword evidence="6" id="KW-1185">Reference proteome</keyword>
<dbReference type="GO" id="GO:0008170">
    <property type="term" value="F:N-methyltransferase activity"/>
    <property type="evidence" value="ECO:0007669"/>
    <property type="project" value="InterPro"/>
</dbReference>
<organism evidence="5 6">
    <name type="scientific">Sphaerisporangium album</name>
    <dbReference type="NCBI Taxonomy" id="509200"/>
    <lineage>
        <taxon>Bacteria</taxon>
        <taxon>Bacillati</taxon>
        <taxon>Actinomycetota</taxon>
        <taxon>Actinomycetes</taxon>
        <taxon>Streptosporangiales</taxon>
        <taxon>Streptosporangiaceae</taxon>
        <taxon>Sphaerisporangium</taxon>
    </lineage>
</organism>
<evidence type="ECO:0000313" key="6">
    <source>
        <dbReference type="Proteomes" id="UP000253094"/>
    </source>
</evidence>
<dbReference type="OrthoDB" id="4280289at2"/>
<dbReference type="AlphaFoldDB" id="A0A367FTF7"/>
<accession>A0A367FTF7</accession>
<dbReference type="GO" id="GO:0009307">
    <property type="term" value="P:DNA restriction-modification system"/>
    <property type="evidence" value="ECO:0007669"/>
    <property type="project" value="UniProtKB-KW"/>
</dbReference>
<evidence type="ECO:0000256" key="1">
    <source>
        <dbReference type="ARBA" id="ARBA00022603"/>
    </source>
</evidence>
<evidence type="ECO:0000256" key="2">
    <source>
        <dbReference type="ARBA" id="ARBA00022679"/>
    </source>
</evidence>
<dbReference type="InterPro" id="IPR002052">
    <property type="entry name" value="DNA_methylase_N6_adenine_CS"/>
</dbReference>
<evidence type="ECO:0000259" key="4">
    <source>
        <dbReference type="Pfam" id="PF02384"/>
    </source>
</evidence>
<dbReference type="GO" id="GO:0003677">
    <property type="term" value="F:DNA binding"/>
    <property type="evidence" value="ECO:0007669"/>
    <property type="project" value="InterPro"/>
</dbReference>
<feature type="domain" description="DNA methylase adenine-specific" evidence="4">
    <location>
        <begin position="265"/>
        <end position="369"/>
    </location>
</feature>
<dbReference type="Pfam" id="PF02384">
    <property type="entry name" value="N6_Mtase"/>
    <property type="match status" value="1"/>
</dbReference>
<dbReference type="EMBL" id="QOIL01000002">
    <property type="protein sequence ID" value="RCG32875.1"/>
    <property type="molecule type" value="Genomic_DNA"/>
</dbReference>
<dbReference type="InterPro" id="IPR050953">
    <property type="entry name" value="N4_N6_ade-DNA_methylase"/>
</dbReference>
<dbReference type="SUPFAM" id="SSF53335">
    <property type="entry name" value="S-adenosyl-L-methionine-dependent methyltransferases"/>
    <property type="match status" value="1"/>
</dbReference>
<dbReference type="InterPro" id="IPR029063">
    <property type="entry name" value="SAM-dependent_MTases_sf"/>
</dbReference>
<dbReference type="PANTHER" id="PTHR33841">
    <property type="entry name" value="DNA METHYLTRANSFERASE YEEA-RELATED"/>
    <property type="match status" value="1"/>
</dbReference>
<dbReference type="GO" id="GO:0032259">
    <property type="term" value="P:methylation"/>
    <property type="evidence" value="ECO:0007669"/>
    <property type="project" value="UniProtKB-KW"/>
</dbReference>
<sequence>MGGLGLAEADLEVNLEAQVGNHRRIDIEVGYTVIEVKKSLAGSVASLRAAENQLRDYVAARVHETGQRYVGVLTDGAEWRAYQLHDGVLAQASQYILKTGRPDLTGLLTWLEGVLATRQGVPPTPSEIRVRLGADSASYQLDYAALAALYEAYGATPTVQLKRRLWSGLLRSALGTQFTEDTELFLEHTLLVNSAEIIAHLVLGFDVIDLQPATLLGGEHFRLARISGVVEQDFFDWILEVPGGEAFVSTLARRLARFDWRHVEHDVLKILYESIIGPDTRARLGEYYTPDWLAEQVIAEAVTDPLRQRVLDPACGSGTFLFHAVRRYLTAAETDAVPLADALEGVTRHVYGLDLHPVAVALARVTYLLAIGKERLRADDRRGVHVPVYLGDSVQWKQEKTDLFTGGQVVVDTGEDGPQIYGNELRFPETLLADAANFDTLIEELAKLAASPRRPGTVPPLTALFNRRAIAAEDREAIRDSFARMCRLHDDDQDHIWGYYVRNLARPRWLSRPENRADVLVGNPPWLAYRRMPEDMQRRFRELCEARGLWHGREVATHQDLSGLFVTRAVQQFLRVGGAFAFVLPNAALDRGYFKGFRSGLYPDQAELTTVAFTHSWDLRRLRPHFFPRGAAVVFGTRTGPADGATPLPTSTLRWIGRLPKQAPTWDVVSSFLSFEAADLVVHDANMLESPYKLRFFQGATLVPRVLFFVERRPTGPLGLPYGRRAVRSVRGSKEKSPWKELPSLEGVVESEFVRPVLLGESVLPYRLLTPREAILPLEKNQLLDGQHPRIDLYPDLATWWRKAERIWVDHRSSNRLTLTEQLDFRRKLTSQLPPSALRVVYGASGMHVAAGLVDDPSTICDKALYWGTVNSHDEGYFLCAILNAPVLTQLVRPLMSYGKDERHIDKHVWKLPIPFFDPENEVHARLAGLGLHEAALVMSLELDENTDFIALRRLVRRTLATGPYSQEIEELVVGLLDG</sequence>